<evidence type="ECO:0000313" key="1">
    <source>
        <dbReference type="EMBL" id="KAJ7692100.1"/>
    </source>
</evidence>
<feature type="non-terminal residue" evidence="1">
    <location>
        <position position="1"/>
    </location>
</feature>
<keyword evidence="2" id="KW-1185">Reference proteome</keyword>
<evidence type="ECO:0000313" key="2">
    <source>
        <dbReference type="Proteomes" id="UP001221757"/>
    </source>
</evidence>
<gene>
    <name evidence="1" type="ORF">B0H17DRAFT_934347</name>
</gene>
<protein>
    <submittedName>
        <fullName evidence="1">Uncharacterized protein</fullName>
    </submittedName>
</protein>
<dbReference type="EMBL" id="JARKIE010000054">
    <property type="protein sequence ID" value="KAJ7692100.1"/>
    <property type="molecule type" value="Genomic_DNA"/>
</dbReference>
<dbReference type="AlphaFoldDB" id="A0AAD7DHU6"/>
<reference evidence="1" key="1">
    <citation type="submission" date="2023-03" db="EMBL/GenBank/DDBJ databases">
        <title>Massive genome expansion in bonnet fungi (Mycena s.s.) driven by repeated elements and novel gene families across ecological guilds.</title>
        <authorList>
            <consortium name="Lawrence Berkeley National Laboratory"/>
            <person name="Harder C.B."/>
            <person name="Miyauchi S."/>
            <person name="Viragh M."/>
            <person name="Kuo A."/>
            <person name="Thoen E."/>
            <person name="Andreopoulos B."/>
            <person name="Lu D."/>
            <person name="Skrede I."/>
            <person name="Drula E."/>
            <person name="Henrissat B."/>
            <person name="Morin E."/>
            <person name="Kohler A."/>
            <person name="Barry K."/>
            <person name="LaButti K."/>
            <person name="Morin E."/>
            <person name="Salamov A."/>
            <person name="Lipzen A."/>
            <person name="Mereny Z."/>
            <person name="Hegedus B."/>
            <person name="Baldrian P."/>
            <person name="Stursova M."/>
            <person name="Weitz H."/>
            <person name="Taylor A."/>
            <person name="Grigoriev I.V."/>
            <person name="Nagy L.G."/>
            <person name="Martin F."/>
            <person name="Kauserud H."/>
        </authorList>
    </citation>
    <scope>NUCLEOTIDE SEQUENCE</scope>
    <source>
        <strain evidence="1">CBHHK067</strain>
    </source>
</reference>
<dbReference type="Proteomes" id="UP001221757">
    <property type="component" value="Unassembled WGS sequence"/>
</dbReference>
<organism evidence="1 2">
    <name type="scientific">Mycena rosella</name>
    <name type="common">Pink bonnet</name>
    <name type="synonym">Agaricus rosellus</name>
    <dbReference type="NCBI Taxonomy" id="1033263"/>
    <lineage>
        <taxon>Eukaryota</taxon>
        <taxon>Fungi</taxon>
        <taxon>Dikarya</taxon>
        <taxon>Basidiomycota</taxon>
        <taxon>Agaricomycotina</taxon>
        <taxon>Agaricomycetes</taxon>
        <taxon>Agaricomycetidae</taxon>
        <taxon>Agaricales</taxon>
        <taxon>Marasmiineae</taxon>
        <taxon>Mycenaceae</taxon>
        <taxon>Mycena</taxon>
    </lineage>
</organism>
<name>A0AAD7DHU6_MYCRO</name>
<accession>A0AAD7DHU6</accession>
<sequence>PAHHWCFFGEIVDNESIIRVVLGVKDTSFDIKSVRTGYNIAVLFAEMHNFIDGTHGLRLEHPKFVKVSG</sequence>
<comment type="caution">
    <text evidence="1">The sequence shown here is derived from an EMBL/GenBank/DDBJ whole genome shotgun (WGS) entry which is preliminary data.</text>
</comment>
<proteinExistence type="predicted"/>